<dbReference type="Proteomes" id="UP000054560">
    <property type="component" value="Unassembled WGS sequence"/>
</dbReference>
<evidence type="ECO:0000313" key="2">
    <source>
        <dbReference type="EMBL" id="KNC83827.1"/>
    </source>
</evidence>
<organism evidence="2 3">
    <name type="scientific">Sphaeroforma arctica JP610</name>
    <dbReference type="NCBI Taxonomy" id="667725"/>
    <lineage>
        <taxon>Eukaryota</taxon>
        <taxon>Ichthyosporea</taxon>
        <taxon>Ichthyophonida</taxon>
        <taxon>Sphaeroforma</taxon>
    </lineage>
</organism>
<proteinExistence type="predicted"/>
<feature type="transmembrane region" description="Helical" evidence="1">
    <location>
        <begin position="57"/>
        <end position="75"/>
    </location>
</feature>
<gene>
    <name evidence="2" type="ORF">SARC_03934</name>
</gene>
<feature type="transmembrane region" description="Helical" evidence="1">
    <location>
        <begin position="32"/>
        <end position="51"/>
    </location>
</feature>
<dbReference type="GO" id="GO:0070072">
    <property type="term" value="P:vacuolar proton-transporting V-type ATPase complex assembly"/>
    <property type="evidence" value="ECO:0007669"/>
    <property type="project" value="InterPro"/>
</dbReference>
<keyword evidence="1" id="KW-0812">Transmembrane</keyword>
<keyword evidence="1" id="KW-0472">Membrane</keyword>
<keyword evidence="1" id="KW-1133">Transmembrane helix</keyword>
<dbReference type="GO" id="GO:0005789">
    <property type="term" value="C:endoplasmic reticulum membrane"/>
    <property type="evidence" value="ECO:0007669"/>
    <property type="project" value="TreeGrafter"/>
</dbReference>
<dbReference type="OrthoDB" id="9626941at2759"/>
<dbReference type="Pfam" id="PF08636">
    <property type="entry name" value="Pkr1"/>
    <property type="match status" value="1"/>
</dbReference>
<dbReference type="GeneID" id="25904438"/>
<keyword evidence="3" id="KW-1185">Reference proteome</keyword>
<dbReference type="RefSeq" id="XP_014157729.1">
    <property type="nucleotide sequence ID" value="XM_014302254.1"/>
</dbReference>
<evidence type="ECO:0000313" key="3">
    <source>
        <dbReference type="Proteomes" id="UP000054560"/>
    </source>
</evidence>
<dbReference type="EMBL" id="KQ241807">
    <property type="protein sequence ID" value="KNC83827.1"/>
    <property type="molecule type" value="Genomic_DNA"/>
</dbReference>
<accession>A0A0L0G3Z1</accession>
<reference evidence="2 3" key="1">
    <citation type="submission" date="2011-02" db="EMBL/GenBank/DDBJ databases">
        <title>The Genome Sequence of Sphaeroforma arctica JP610.</title>
        <authorList>
            <consortium name="The Broad Institute Genome Sequencing Platform"/>
            <person name="Russ C."/>
            <person name="Cuomo C."/>
            <person name="Young S.K."/>
            <person name="Zeng Q."/>
            <person name="Gargeya S."/>
            <person name="Alvarado L."/>
            <person name="Berlin A."/>
            <person name="Chapman S.B."/>
            <person name="Chen Z."/>
            <person name="Freedman E."/>
            <person name="Gellesch M."/>
            <person name="Goldberg J."/>
            <person name="Griggs A."/>
            <person name="Gujja S."/>
            <person name="Heilman E."/>
            <person name="Heiman D."/>
            <person name="Howarth C."/>
            <person name="Mehta T."/>
            <person name="Neiman D."/>
            <person name="Pearson M."/>
            <person name="Roberts A."/>
            <person name="Saif S."/>
            <person name="Shea T."/>
            <person name="Shenoy N."/>
            <person name="Sisk P."/>
            <person name="Stolte C."/>
            <person name="Sykes S."/>
            <person name="White J."/>
            <person name="Yandava C."/>
            <person name="Burger G."/>
            <person name="Gray M.W."/>
            <person name="Holland P.W.H."/>
            <person name="King N."/>
            <person name="Lang F.B.F."/>
            <person name="Roger A.J."/>
            <person name="Ruiz-Trillo I."/>
            <person name="Haas B."/>
            <person name="Nusbaum C."/>
            <person name="Birren B."/>
        </authorList>
    </citation>
    <scope>NUCLEOTIDE SEQUENCE [LARGE SCALE GENOMIC DNA]</scope>
    <source>
        <strain evidence="2 3">JP610</strain>
    </source>
</reference>
<evidence type="ECO:0000256" key="1">
    <source>
        <dbReference type="SAM" id="Phobius"/>
    </source>
</evidence>
<name>A0A0L0G3Z1_9EUKA</name>
<sequence length="79" mass="8661">MAVGKPGEDNGMIGDVVNSIFQPGVNKGLHQFTNYAFIGLLVVLLALGIFYEFNIHVMFMLVLSTGLLIAINWYVGVRC</sequence>
<dbReference type="PANTHER" id="PTHR28251">
    <property type="entry name" value="V-TYPE ATPASE ASSEMBLY FACTOR PKR1"/>
    <property type="match status" value="1"/>
</dbReference>
<dbReference type="AlphaFoldDB" id="A0A0L0G3Z1"/>
<dbReference type="PANTHER" id="PTHR28251:SF1">
    <property type="entry name" value="V-TYPE ATPASE ASSEMBLY FACTOR PKR1"/>
    <property type="match status" value="1"/>
</dbReference>
<dbReference type="InterPro" id="IPR013945">
    <property type="entry name" value="Pkr1"/>
</dbReference>
<protein>
    <submittedName>
        <fullName evidence="2">Uncharacterized protein</fullName>
    </submittedName>
</protein>